<keyword evidence="8" id="KW-0472">Membrane</keyword>
<evidence type="ECO:0000256" key="7">
    <source>
        <dbReference type="ARBA" id="ARBA00023128"/>
    </source>
</evidence>
<evidence type="ECO:0000256" key="9">
    <source>
        <dbReference type="RuleBase" id="RU363100"/>
    </source>
</evidence>
<dbReference type="PANTHER" id="PTHR14154">
    <property type="entry name" value="UPF0041 BRAIN PROTEIN 44-RELATED"/>
    <property type="match status" value="1"/>
</dbReference>
<dbReference type="InterPro" id="IPR005336">
    <property type="entry name" value="MPC"/>
</dbReference>
<proteinExistence type="inferred from homology"/>
<evidence type="ECO:0000313" key="11">
    <source>
        <dbReference type="EMBL" id="GJN03457.1"/>
    </source>
</evidence>
<keyword evidence="4" id="KW-0812">Transmembrane</keyword>
<evidence type="ECO:0000313" key="12">
    <source>
        <dbReference type="Proteomes" id="UP001054889"/>
    </source>
</evidence>
<keyword evidence="3 9" id="KW-0813">Transport</keyword>
<dbReference type="Pfam" id="PF03650">
    <property type="entry name" value="MPC"/>
    <property type="match status" value="1"/>
</dbReference>
<gene>
    <name evidence="11" type="primary">ga20907</name>
    <name evidence="11" type="ORF">PR202_ga20907</name>
</gene>
<comment type="subcellular location">
    <subcellularLocation>
        <location evidence="1 9">Mitochondrion inner membrane</location>
        <topology evidence="1 9">Multi-pass membrane protein</topology>
    </subcellularLocation>
</comment>
<comment type="similarity">
    <text evidence="2 9">Belongs to the mitochondrial pyruvate carrier (MPC) (TC 2.A.105) family.</text>
</comment>
<name>A0AAV5CZZ5_ELECO</name>
<evidence type="ECO:0000256" key="4">
    <source>
        <dbReference type="ARBA" id="ARBA00022692"/>
    </source>
</evidence>
<protein>
    <recommendedName>
        <fullName evidence="9">Mitochondrial pyruvate carrier</fullName>
    </recommendedName>
</protein>
<evidence type="ECO:0000256" key="8">
    <source>
        <dbReference type="ARBA" id="ARBA00023136"/>
    </source>
</evidence>
<reference evidence="11" key="2">
    <citation type="submission" date="2021-12" db="EMBL/GenBank/DDBJ databases">
        <title>Resequencing data analysis of finger millet.</title>
        <authorList>
            <person name="Hatakeyama M."/>
            <person name="Aluri S."/>
            <person name="Balachadran M.T."/>
            <person name="Sivarajan S.R."/>
            <person name="Poveda L."/>
            <person name="Shimizu-Inatsugi R."/>
            <person name="Schlapbach R."/>
            <person name="Sreeman S.M."/>
            <person name="Shimizu K.K."/>
        </authorList>
    </citation>
    <scope>NUCLEOTIDE SEQUENCE</scope>
</reference>
<keyword evidence="7 9" id="KW-0496">Mitochondrion</keyword>
<accession>A0AAV5CZZ5</accession>
<evidence type="ECO:0000256" key="10">
    <source>
        <dbReference type="SAM" id="MobiDB-lite"/>
    </source>
</evidence>
<feature type="region of interest" description="Disordered" evidence="10">
    <location>
        <begin position="48"/>
        <end position="71"/>
    </location>
</feature>
<dbReference type="AlphaFoldDB" id="A0AAV5CZZ5"/>
<keyword evidence="12" id="KW-1185">Reference proteome</keyword>
<evidence type="ECO:0000256" key="2">
    <source>
        <dbReference type="ARBA" id="ARBA00006416"/>
    </source>
</evidence>
<evidence type="ECO:0000256" key="3">
    <source>
        <dbReference type="ARBA" id="ARBA00022448"/>
    </source>
</evidence>
<dbReference type="Proteomes" id="UP001054889">
    <property type="component" value="Unassembled WGS sequence"/>
</dbReference>
<comment type="caution">
    <text evidence="11">The sequence shown here is derived from an EMBL/GenBank/DDBJ whole genome shotgun (WGS) entry which is preliminary data.</text>
</comment>
<organism evidence="11 12">
    <name type="scientific">Eleusine coracana subsp. coracana</name>
    <dbReference type="NCBI Taxonomy" id="191504"/>
    <lineage>
        <taxon>Eukaryota</taxon>
        <taxon>Viridiplantae</taxon>
        <taxon>Streptophyta</taxon>
        <taxon>Embryophyta</taxon>
        <taxon>Tracheophyta</taxon>
        <taxon>Spermatophyta</taxon>
        <taxon>Magnoliopsida</taxon>
        <taxon>Liliopsida</taxon>
        <taxon>Poales</taxon>
        <taxon>Poaceae</taxon>
        <taxon>PACMAD clade</taxon>
        <taxon>Chloridoideae</taxon>
        <taxon>Cynodonteae</taxon>
        <taxon>Eleusininae</taxon>
        <taxon>Eleusine</taxon>
    </lineage>
</organism>
<reference evidence="11" key="1">
    <citation type="journal article" date="2018" name="DNA Res.">
        <title>Multiple hybrid de novo genome assembly of finger millet, an orphan allotetraploid crop.</title>
        <authorList>
            <person name="Hatakeyama M."/>
            <person name="Aluri S."/>
            <person name="Balachadran M.T."/>
            <person name="Sivarajan S.R."/>
            <person name="Patrignani A."/>
            <person name="Gruter S."/>
            <person name="Poveda L."/>
            <person name="Shimizu-Inatsugi R."/>
            <person name="Baeten J."/>
            <person name="Francoijs K.J."/>
            <person name="Nataraja K.N."/>
            <person name="Reddy Y.A.N."/>
            <person name="Phadnis S."/>
            <person name="Ravikumar R.L."/>
            <person name="Schlapbach R."/>
            <person name="Sreeman S.M."/>
            <person name="Shimizu K.K."/>
        </authorList>
    </citation>
    <scope>NUCLEOTIDE SEQUENCE</scope>
</reference>
<dbReference type="GO" id="GO:0006850">
    <property type="term" value="P:pyruvate import into mitochondria"/>
    <property type="evidence" value="ECO:0007669"/>
    <property type="project" value="InterPro"/>
</dbReference>
<keyword evidence="6" id="KW-1133">Transmembrane helix</keyword>
<evidence type="ECO:0000256" key="1">
    <source>
        <dbReference type="ARBA" id="ARBA00004448"/>
    </source>
</evidence>
<feature type="compositionally biased region" description="Basic and acidic residues" evidence="10">
    <location>
        <begin position="61"/>
        <end position="71"/>
    </location>
</feature>
<comment type="function">
    <text evidence="9">Mediates the uptake of pyruvate into mitochondria.</text>
</comment>
<evidence type="ECO:0000256" key="6">
    <source>
        <dbReference type="ARBA" id="ARBA00022989"/>
    </source>
</evidence>
<dbReference type="GO" id="GO:0005743">
    <property type="term" value="C:mitochondrial inner membrane"/>
    <property type="evidence" value="ECO:0007669"/>
    <property type="project" value="UniProtKB-SubCell"/>
</dbReference>
<dbReference type="EMBL" id="BQKI01000010">
    <property type="protein sequence ID" value="GJN03457.1"/>
    <property type="molecule type" value="Genomic_DNA"/>
</dbReference>
<sequence length="71" mass="7752">MATAVKTFWNSPVGPKTAHFWGPVANWGFVIAGLVDMNKPAEMISGNMTGGTWTRKSQRPNSKDGPQHCSY</sequence>
<evidence type="ECO:0000256" key="5">
    <source>
        <dbReference type="ARBA" id="ARBA00022792"/>
    </source>
</evidence>
<keyword evidence="5 9" id="KW-0999">Mitochondrion inner membrane</keyword>